<organism evidence="4 5">
    <name type="scientific">Streptomyces pyxinae</name>
    <dbReference type="NCBI Taxonomy" id="2970734"/>
    <lineage>
        <taxon>Bacteria</taxon>
        <taxon>Bacillati</taxon>
        <taxon>Actinomycetota</taxon>
        <taxon>Actinomycetes</taxon>
        <taxon>Kitasatosporales</taxon>
        <taxon>Streptomycetaceae</taxon>
        <taxon>Streptomyces</taxon>
    </lineage>
</organism>
<evidence type="ECO:0000256" key="1">
    <source>
        <dbReference type="ARBA" id="ARBA00009013"/>
    </source>
</evidence>
<dbReference type="Pfam" id="PF13466">
    <property type="entry name" value="STAS_2"/>
    <property type="match status" value="1"/>
</dbReference>
<dbReference type="NCBIfam" id="TIGR00377">
    <property type="entry name" value="ant_ant_sig"/>
    <property type="match status" value="1"/>
</dbReference>
<protein>
    <recommendedName>
        <fullName evidence="2">Anti-sigma factor antagonist</fullName>
    </recommendedName>
</protein>
<sequence length="116" mass="12501">MWEDAAVRITGGMEGDAYVLTVAGELDHEDEAEFRDALTVAVQGGSGRLVVDFSGLEFADSTALHGLLSAQRLLAPQRRELVVTGPLRAHVARLFEISGTADQFSLVDSTEATRDR</sequence>
<dbReference type="CDD" id="cd07043">
    <property type="entry name" value="STAS_anti-anti-sigma_factors"/>
    <property type="match status" value="1"/>
</dbReference>
<dbReference type="PANTHER" id="PTHR33495:SF2">
    <property type="entry name" value="ANTI-SIGMA FACTOR ANTAGONIST TM_1081-RELATED"/>
    <property type="match status" value="1"/>
</dbReference>
<proteinExistence type="inferred from homology"/>
<dbReference type="EMBL" id="JANUGQ010000002">
    <property type="protein sequence ID" value="MCS0634716.1"/>
    <property type="molecule type" value="Genomic_DNA"/>
</dbReference>
<evidence type="ECO:0000313" key="5">
    <source>
        <dbReference type="Proteomes" id="UP001431313"/>
    </source>
</evidence>
<dbReference type="InterPro" id="IPR036513">
    <property type="entry name" value="STAS_dom_sf"/>
</dbReference>
<evidence type="ECO:0000259" key="3">
    <source>
        <dbReference type="PROSITE" id="PS50801"/>
    </source>
</evidence>
<dbReference type="PROSITE" id="PS50801">
    <property type="entry name" value="STAS"/>
    <property type="match status" value="1"/>
</dbReference>
<dbReference type="Gene3D" id="3.30.750.24">
    <property type="entry name" value="STAS domain"/>
    <property type="match status" value="1"/>
</dbReference>
<comment type="caution">
    <text evidence="4">The sequence shown here is derived from an EMBL/GenBank/DDBJ whole genome shotgun (WGS) entry which is preliminary data.</text>
</comment>
<reference evidence="4" key="1">
    <citation type="submission" date="2022-08" db="EMBL/GenBank/DDBJ databases">
        <authorList>
            <person name="Somphong A."/>
            <person name="Phongsopitanun W."/>
        </authorList>
    </citation>
    <scope>NUCLEOTIDE SEQUENCE</scope>
    <source>
        <strain evidence="4">LP05-1</strain>
    </source>
</reference>
<dbReference type="InterPro" id="IPR003658">
    <property type="entry name" value="Anti-sigma_ant"/>
</dbReference>
<dbReference type="RefSeq" id="WP_258785353.1">
    <property type="nucleotide sequence ID" value="NZ_JANUGQ010000002.1"/>
</dbReference>
<accession>A0ABT2CBG9</accession>
<gene>
    <name evidence="4" type="ORF">NX801_03380</name>
</gene>
<dbReference type="InterPro" id="IPR058548">
    <property type="entry name" value="MlaB-like_STAS"/>
</dbReference>
<name>A0ABT2CBG9_9ACTN</name>
<evidence type="ECO:0000313" key="4">
    <source>
        <dbReference type="EMBL" id="MCS0634716.1"/>
    </source>
</evidence>
<dbReference type="PANTHER" id="PTHR33495">
    <property type="entry name" value="ANTI-SIGMA FACTOR ANTAGONIST TM_1081-RELATED-RELATED"/>
    <property type="match status" value="1"/>
</dbReference>
<evidence type="ECO:0000256" key="2">
    <source>
        <dbReference type="RuleBase" id="RU003749"/>
    </source>
</evidence>
<dbReference type="InterPro" id="IPR002645">
    <property type="entry name" value="STAS_dom"/>
</dbReference>
<keyword evidence="5" id="KW-1185">Reference proteome</keyword>
<dbReference type="Proteomes" id="UP001431313">
    <property type="component" value="Unassembled WGS sequence"/>
</dbReference>
<dbReference type="SUPFAM" id="SSF52091">
    <property type="entry name" value="SpoIIaa-like"/>
    <property type="match status" value="1"/>
</dbReference>
<comment type="similarity">
    <text evidence="1 2">Belongs to the anti-sigma-factor antagonist family.</text>
</comment>
<feature type="domain" description="STAS" evidence="3">
    <location>
        <begin position="19"/>
        <end position="116"/>
    </location>
</feature>